<dbReference type="RefSeq" id="WP_188914320.1">
    <property type="nucleotide sequence ID" value="NZ_BMMF01000010.1"/>
</dbReference>
<keyword evidence="9" id="KW-1185">Reference proteome</keyword>
<evidence type="ECO:0000256" key="1">
    <source>
        <dbReference type="ARBA" id="ARBA00003416"/>
    </source>
</evidence>
<keyword evidence="7" id="KW-1133">Transmembrane helix</keyword>
<comment type="similarity">
    <text evidence="2">Belongs to the RmuC family.</text>
</comment>
<keyword evidence="7" id="KW-0812">Transmembrane</keyword>
<evidence type="ECO:0000256" key="4">
    <source>
        <dbReference type="ARBA" id="ARBA00023054"/>
    </source>
</evidence>
<keyword evidence="4 6" id="KW-0175">Coiled coil</keyword>
<keyword evidence="7" id="KW-0472">Membrane</keyword>
<protein>
    <recommendedName>
        <fullName evidence="3">DNA recombination protein RmuC homolog</fullName>
    </recommendedName>
</protein>
<dbReference type="EMBL" id="BMMF01000010">
    <property type="protein sequence ID" value="GGK42987.1"/>
    <property type="molecule type" value="Genomic_DNA"/>
</dbReference>
<evidence type="ECO:0000256" key="5">
    <source>
        <dbReference type="ARBA" id="ARBA00023172"/>
    </source>
</evidence>
<comment type="function">
    <text evidence="1">Involved in DNA recombination.</text>
</comment>
<feature type="coiled-coil region" evidence="6">
    <location>
        <begin position="35"/>
        <end position="62"/>
    </location>
</feature>
<dbReference type="GO" id="GO:0006310">
    <property type="term" value="P:DNA recombination"/>
    <property type="evidence" value="ECO:0007669"/>
    <property type="project" value="UniProtKB-KW"/>
</dbReference>
<reference evidence="8 9" key="1">
    <citation type="journal article" date="2014" name="Int. J. Syst. Evol. Microbiol.">
        <title>Complete genome sequence of Corynebacterium casei LMG S-19264T (=DSM 44701T), isolated from a smear-ripened cheese.</title>
        <authorList>
            <consortium name="US DOE Joint Genome Institute (JGI-PGF)"/>
            <person name="Walter F."/>
            <person name="Albersmeier A."/>
            <person name="Kalinowski J."/>
            <person name="Ruckert C."/>
        </authorList>
    </citation>
    <scope>NUCLEOTIDE SEQUENCE [LARGE SCALE GENOMIC DNA]</scope>
    <source>
        <strain evidence="8 9">CGMCC 1.9161</strain>
    </source>
</reference>
<evidence type="ECO:0000313" key="8">
    <source>
        <dbReference type="EMBL" id="GGK42987.1"/>
    </source>
</evidence>
<dbReference type="InterPro" id="IPR003798">
    <property type="entry name" value="DNA_recombination_RmuC"/>
</dbReference>
<dbReference type="AlphaFoldDB" id="A0A917V5J8"/>
<evidence type="ECO:0000256" key="3">
    <source>
        <dbReference type="ARBA" id="ARBA00021840"/>
    </source>
</evidence>
<accession>A0A917V5J8</accession>
<dbReference type="Pfam" id="PF02646">
    <property type="entry name" value="RmuC"/>
    <property type="match status" value="1"/>
</dbReference>
<feature type="transmembrane region" description="Helical" evidence="7">
    <location>
        <begin position="18"/>
        <end position="37"/>
    </location>
</feature>
<name>A0A917V5J8_9HYPH</name>
<evidence type="ECO:0000256" key="7">
    <source>
        <dbReference type="SAM" id="Phobius"/>
    </source>
</evidence>
<organism evidence="8 9">
    <name type="scientific">Salinarimonas ramus</name>
    <dbReference type="NCBI Taxonomy" id="690164"/>
    <lineage>
        <taxon>Bacteria</taxon>
        <taxon>Pseudomonadati</taxon>
        <taxon>Pseudomonadota</taxon>
        <taxon>Alphaproteobacteria</taxon>
        <taxon>Hyphomicrobiales</taxon>
        <taxon>Salinarimonadaceae</taxon>
        <taxon>Salinarimonas</taxon>
    </lineage>
</organism>
<dbReference type="PANTHER" id="PTHR30563">
    <property type="entry name" value="DNA RECOMBINATION PROTEIN RMUC"/>
    <property type="match status" value="1"/>
</dbReference>
<dbReference type="Proteomes" id="UP000600449">
    <property type="component" value="Unassembled WGS sequence"/>
</dbReference>
<evidence type="ECO:0000256" key="2">
    <source>
        <dbReference type="ARBA" id="ARBA00009840"/>
    </source>
</evidence>
<gene>
    <name evidence="8" type="ORF">GCM10011322_32610</name>
</gene>
<dbReference type="PANTHER" id="PTHR30563:SF0">
    <property type="entry name" value="DNA RECOMBINATION PROTEIN RMUC"/>
    <property type="match status" value="1"/>
</dbReference>
<proteinExistence type="inferred from homology"/>
<keyword evidence="5" id="KW-0233">DNA recombination</keyword>
<evidence type="ECO:0000313" key="9">
    <source>
        <dbReference type="Proteomes" id="UP000600449"/>
    </source>
</evidence>
<evidence type="ECO:0000256" key="6">
    <source>
        <dbReference type="SAM" id="Coils"/>
    </source>
</evidence>
<sequence>MEASADTLLARLAALDPAAVAVAAGAFALVCLLYLVAATRRLRRERDDLARTMAEIAKRQAEMTGRMTSFTEVFGSRQGDFARMLAERIERGTAAQNESLSKLNARLAVIDAAQKNIGLLTQQVTSLEKVLANKQARGAWGQGRMEAIVRDGLPADAFAFQATLSSGARPDCLVRLPGDARGLVIDAKFPLESFASFRDAPSAEARARAAQRVRADVARHVQDIAGKYLIPGETQDVALMFVPAESLYADLQEHFGEVVERAHRARVVIVSPALLALAIQVVQALARDARVREEARVIQTEVARLVADVSRLDERVAKLDQHFRQAQDDVAGIRTSTEKIRRRGRRIEALDFDDGAGEGDLFERAG</sequence>
<comment type="caution">
    <text evidence="8">The sequence shown here is derived from an EMBL/GenBank/DDBJ whole genome shotgun (WGS) entry which is preliminary data.</text>
</comment>